<name>M5EJ15_9HYPH</name>
<dbReference type="Proteomes" id="UP000012062">
    <property type="component" value="Unassembled WGS sequence"/>
</dbReference>
<evidence type="ECO:0000313" key="1">
    <source>
        <dbReference type="EMBL" id="CCV04230.1"/>
    </source>
</evidence>
<proteinExistence type="predicted"/>
<sequence length="62" mass="6726">MSIEEGRPVLISRGRVQPFAAIRKVGLDLNMTETAALSASCWGQFVSGVQENGFNAKLNVLF</sequence>
<dbReference type="EMBL" id="CAUM01000029">
    <property type="protein sequence ID" value="CCV04230.1"/>
    <property type="molecule type" value="Genomic_DNA"/>
</dbReference>
<dbReference type="AlphaFoldDB" id="M5EJ15"/>
<dbReference type="STRING" id="1297569.MESS2_1240008"/>
<keyword evidence="2" id="KW-1185">Reference proteome</keyword>
<reference evidence="1 2" key="1">
    <citation type="submission" date="2013-02" db="EMBL/GenBank/DDBJ databases">
        <authorList>
            <person name="Genoscope - CEA"/>
        </authorList>
    </citation>
    <scope>NUCLEOTIDE SEQUENCE [LARGE SCALE GENOMIC DNA]</scope>
    <source>
        <strain evidence="1 2">STM 2683</strain>
    </source>
</reference>
<comment type="caution">
    <text evidence="1">The sequence shown here is derived from an EMBL/GenBank/DDBJ whole genome shotgun (WGS) entry which is preliminary data.</text>
</comment>
<evidence type="ECO:0000313" key="2">
    <source>
        <dbReference type="Proteomes" id="UP000012062"/>
    </source>
</evidence>
<accession>M5EJ15</accession>
<protein>
    <submittedName>
        <fullName evidence="1">Uncharacterized protein</fullName>
    </submittedName>
</protein>
<gene>
    <name evidence="1" type="ORF">MESS2_1240008</name>
</gene>
<organism evidence="1 2">
    <name type="scientific">Mesorhizobium metallidurans STM 2683</name>
    <dbReference type="NCBI Taxonomy" id="1297569"/>
    <lineage>
        <taxon>Bacteria</taxon>
        <taxon>Pseudomonadati</taxon>
        <taxon>Pseudomonadota</taxon>
        <taxon>Alphaproteobacteria</taxon>
        <taxon>Hyphomicrobiales</taxon>
        <taxon>Phyllobacteriaceae</taxon>
        <taxon>Mesorhizobium</taxon>
    </lineage>
</organism>